<feature type="transmembrane region" description="Helical" evidence="1">
    <location>
        <begin position="301"/>
        <end position="319"/>
    </location>
</feature>
<protein>
    <submittedName>
        <fullName evidence="2">NnrS family protein</fullName>
    </submittedName>
</protein>
<feature type="transmembrane region" description="Helical" evidence="1">
    <location>
        <begin position="93"/>
        <end position="114"/>
    </location>
</feature>
<dbReference type="EMBL" id="CP002826">
    <property type="protein sequence ID" value="AEI05688.1"/>
    <property type="molecule type" value="Genomic_DNA"/>
</dbReference>
<feature type="transmembrane region" description="Helical" evidence="1">
    <location>
        <begin position="64"/>
        <end position="81"/>
    </location>
</feature>
<dbReference type="Proteomes" id="UP000007730">
    <property type="component" value="Chromosome"/>
</dbReference>
<feature type="transmembrane region" description="Helical" evidence="1">
    <location>
        <begin position="340"/>
        <end position="357"/>
    </location>
</feature>
<keyword evidence="1" id="KW-1133">Transmembrane helix</keyword>
<dbReference type="Pfam" id="PF05940">
    <property type="entry name" value="NnrS"/>
    <property type="match status" value="1"/>
</dbReference>
<proteinExistence type="predicted"/>
<evidence type="ECO:0000256" key="1">
    <source>
        <dbReference type="SAM" id="Phobius"/>
    </source>
</evidence>
<dbReference type="KEGG" id="ocg:OCA5_c09670"/>
<feature type="transmembrane region" description="Helical" evidence="1">
    <location>
        <begin position="21"/>
        <end position="44"/>
    </location>
</feature>
<dbReference type="OrthoDB" id="9770040at2"/>
<feature type="transmembrane region" description="Helical" evidence="1">
    <location>
        <begin position="120"/>
        <end position="140"/>
    </location>
</feature>
<sequence length="402" mass="42983">MKIQMSPLGDENGLAVLSFGFRPFFFGASLFSGLAIAIWVPFYFGEITLPTAFAPVDWHIHEMLFGFLPAVIGGFLLTAIPNWTGRAPVKGRLLLLMTVVWLIGRIAMACSANIGWFPAMLIDVSFLLLTAIVAGYEVLVAKNTRNVKVVVLVLALFACNVAFHLEAHAHGAADISMRAGIAVIVVLLAVIAGRIVPAFTRIWLMRAPQGRMPIPFSRFDAAAVGVAAVALLAWVVRPEGAITGGLCLFAGLFHLARLARWAGYRTWPNRLLVILHIGYAFVPLGFLLAGAAAFGEIGRSAAIHSWMAGAAGIMTLAVMSRASLGHSGRPLAATGLTQTVYAFAVAAALVRIGAVLFPEWNSGLIHLAAALWFVAFFGFALIYAPVFLTVSLPPQASMPRKH</sequence>
<name>F8BRL5_AFIC5</name>
<feature type="transmembrane region" description="Helical" evidence="1">
    <location>
        <begin position="177"/>
        <end position="204"/>
    </location>
</feature>
<dbReference type="AlphaFoldDB" id="F8BRL5"/>
<dbReference type="STRING" id="504832.OCA5_c09670"/>
<dbReference type="RefSeq" id="WP_013912896.1">
    <property type="nucleotide sequence ID" value="NC_011386.1"/>
</dbReference>
<keyword evidence="3" id="KW-1185">Reference proteome</keyword>
<feature type="transmembrane region" description="Helical" evidence="1">
    <location>
        <begin position="369"/>
        <end position="392"/>
    </location>
</feature>
<keyword evidence="1" id="KW-0472">Membrane</keyword>
<feature type="transmembrane region" description="Helical" evidence="1">
    <location>
        <begin position="271"/>
        <end position="295"/>
    </location>
</feature>
<organism evidence="2 3">
    <name type="scientific">Afipia carboxidovorans (strain ATCC 49405 / DSM 1227 / KCTC 32145 / OM5)</name>
    <name type="common">Oligotropha carboxidovorans</name>
    <dbReference type="NCBI Taxonomy" id="504832"/>
    <lineage>
        <taxon>Bacteria</taxon>
        <taxon>Pseudomonadati</taxon>
        <taxon>Pseudomonadota</taxon>
        <taxon>Alphaproteobacteria</taxon>
        <taxon>Hyphomicrobiales</taxon>
        <taxon>Nitrobacteraceae</taxon>
        <taxon>Afipia</taxon>
    </lineage>
</organism>
<evidence type="ECO:0000313" key="2">
    <source>
        <dbReference type="EMBL" id="AEI05688.1"/>
    </source>
</evidence>
<reference evidence="2 3" key="1">
    <citation type="journal article" date="2011" name="J. Bacteriol.">
        <title>Complete genome sequences of the chemolithoautotrophic Oligotropha carboxidovorans strains OM4 and OM5.</title>
        <authorList>
            <person name="Volland S."/>
            <person name="Rachinger M."/>
            <person name="Strittmatter A."/>
            <person name="Daniel R."/>
            <person name="Gottschalk G."/>
            <person name="Meyer O."/>
        </authorList>
    </citation>
    <scope>NUCLEOTIDE SEQUENCE [LARGE SCALE GENOMIC DNA]</scope>
    <source>
        <strain evidence="3">ATCC 49405 / DSM 1227 / KCTC 32145 / OM5</strain>
    </source>
</reference>
<keyword evidence="1" id="KW-0812">Transmembrane</keyword>
<dbReference type="PATRIC" id="fig|504832.7.peg.1026"/>
<gene>
    <name evidence="2" type="ordered locus">OCA5_c09670</name>
</gene>
<feature type="transmembrane region" description="Helical" evidence="1">
    <location>
        <begin position="241"/>
        <end position="259"/>
    </location>
</feature>
<dbReference type="HOGENOM" id="CLU_041785_2_0_5"/>
<evidence type="ECO:0000313" key="3">
    <source>
        <dbReference type="Proteomes" id="UP000007730"/>
    </source>
</evidence>
<dbReference type="eggNOG" id="COG3213">
    <property type="taxonomic scope" value="Bacteria"/>
</dbReference>
<feature type="transmembrane region" description="Helical" evidence="1">
    <location>
        <begin position="147"/>
        <end position="165"/>
    </location>
</feature>
<feature type="transmembrane region" description="Helical" evidence="1">
    <location>
        <begin position="216"/>
        <end position="235"/>
    </location>
</feature>
<accession>F8BRL5</accession>
<dbReference type="InterPro" id="IPR010266">
    <property type="entry name" value="NnrS"/>
</dbReference>